<dbReference type="GO" id="GO:0043386">
    <property type="term" value="P:mycotoxin biosynthetic process"/>
    <property type="evidence" value="ECO:0007669"/>
    <property type="project" value="InterPro"/>
</dbReference>
<gene>
    <name evidence="3" type="ORF">BU23DRAFT_551264</name>
</gene>
<dbReference type="AlphaFoldDB" id="A0A6A5VPK7"/>
<evidence type="ECO:0000256" key="2">
    <source>
        <dbReference type="SAM" id="MobiDB-lite"/>
    </source>
</evidence>
<dbReference type="PANTHER" id="PTHR33365:SF12">
    <property type="entry name" value="TAT PATHWAY SIGNAL SEQUENCE"/>
    <property type="match status" value="1"/>
</dbReference>
<reference evidence="3" key="1">
    <citation type="journal article" date="2020" name="Stud. Mycol.">
        <title>101 Dothideomycetes genomes: a test case for predicting lifestyles and emergence of pathogens.</title>
        <authorList>
            <person name="Haridas S."/>
            <person name="Albert R."/>
            <person name="Binder M."/>
            <person name="Bloem J."/>
            <person name="Labutti K."/>
            <person name="Salamov A."/>
            <person name="Andreopoulos B."/>
            <person name="Baker S."/>
            <person name="Barry K."/>
            <person name="Bills G."/>
            <person name="Bluhm B."/>
            <person name="Cannon C."/>
            <person name="Castanera R."/>
            <person name="Culley D."/>
            <person name="Daum C."/>
            <person name="Ezra D."/>
            <person name="Gonzalez J."/>
            <person name="Henrissat B."/>
            <person name="Kuo A."/>
            <person name="Liang C."/>
            <person name="Lipzen A."/>
            <person name="Lutzoni F."/>
            <person name="Magnuson J."/>
            <person name="Mondo S."/>
            <person name="Nolan M."/>
            <person name="Ohm R."/>
            <person name="Pangilinan J."/>
            <person name="Park H.-J."/>
            <person name="Ramirez L."/>
            <person name="Alfaro M."/>
            <person name="Sun H."/>
            <person name="Tritt A."/>
            <person name="Yoshinaga Y."/>
            <person name="Zwiers L.-H."/>
            <person name="Turgeon B."/>
            <person name="Goodwin S."/>
            <person name="Spatafora J."/>
            <person name="Crous P."/>
            <person name="Grigoriev I."/>
        </authorList>
    </citation>
    <scope>NUCLEOTIDE SEQUENCE</scope>
    <source>
        <strain evidence="3">CBS 107.79</strain>
    </source>
</reference>
<protein>
    <recommendedName>
        <fullName evidence="5">Tat pathway signal sequence</fullName>
    </recommendedName>
</protein>
<accession>A0A6A5VPK7</accession>
<name>A0A6A5VPK7_9PLEO</name>
<organism evidence="3 4">
    <name type="scientific">Bimuria novae-zelandiae CBS 107.79</name>
    <dbReference type="NCBI Taxonomy" id="1447943"/>
    <lineage>
        <taxon>Eukaryota</taxon>
        <taxon>Fungi</taxon>
        <taxon>Dikarya</taxon>
        <taxon>Ascomycota</taxon>
        <taxon>Pezizomycotina</taxon>
        <taxon>Dothideomycetes</taxon>
        <taxon>Pleosporomycetidae</taxon>
        <taxon>Pleosporales</taxon>
        <taxon>Massarineae</taxon>
        <taxon>Didymosphaeriaceae</taxon>
        <taxon>Bimuria</taxon>
    </lineage>
</organism>
<dbReference type="Proteomes" id="UP000800036">
    <property type="component" value="Unassembled WGS sequence"/>
</dbReference>
<evidence type="ECO:0000313" key="3">
    <source>
        <dbReference type="EMBL" id="KAF1976826.1"/>
    </source>
</evidence>
<evidence type="ECO:0000313" key="4">
    <source>
        <dbReference type="Proteomes" id="UP000800036"/>
    </source>
</evidence>
<feature type="region of interest" description="Disordered" evidence="2">
    <location>
        <begin position="1"/>
        <end position="21"/>
    </location>
</feature>
<evidence type="ECO:0008006" key="5">
    <source>
        <dbReference type="Google" id="ProtNLM"/>
    </source>
</evidence>
<dbReference type="EMBL" id="ML976665">
    <property type="protein sequence ID" value="KAF1976826.1"/>
    <property type="molecule type" value="Genomic_DNA"/>
</dbReference>
<comment type="similarity">
    <text evidence="1">Belongs to the ustYa family.</text>
</comment>
<keyword evidence="4" id="KW-1185">Reference proteome</keyword>
<proteinExistence type="inferred from homology"/>
<dbReference type="PANTHER" id="PTHR33365">
    <property type="entry name" value="YALI0B05434P"/>
    <property type="match status" value="1"/>
</dbReference>
<dbReference type="OrthoDB" id="3687641at2759"/>
<dbReference type="InterPro" id="IPR021765">
    <property type="entry name" value="UstYa-like"/>
</dbReference>
<sequence length="283" mass="32148">MIKYTAIPSKENDSVTSLSPDGIVSTSGNIGHSGTVYLRFAKNWWPWILHLFVLSVSVSAGFLVQSESKCSSTKDELLGDHPWDRTVRFDGSLSRGSSHYKGPPSTEVDELWEQLVPHDETERVMVISEGVFQTVNTSKHSVKAPSNLGPGRLAAFEGFHYIHCLHNLWKTHYPEYYTEEANFAKERPEEWLEHVDHCVDMLRQKLMCDADPGLITYSWLKNHHNPHPNFNVEHKCRSYDKLLEASARYGVDLGDLLDEGIRRPDGETVVDFIEPPFDPLAEV</sequence>
<dbReference type="Pfam" id="PF11807">
    <property type="entry name" value="UstYa"/>
    <property type="match status" value="1"/>
</dbReference>
<evidence type="ECO:0000256" key="1">
    <source>
        <dbReference type="ARBA" id="ARBA00035112"/>
    </source>
</evidence>